<organism evidence="1 2">
    <name type="scientific">Nguyenibacter vanlangensis</name>
    <dbReference type="NCBI Taxonomy" id="1216886"/>
    <lineage>
        <taxon>Bacteria</taxon>
        <taxon>Pseudomonadati</taxon>
        <taxon>Pseudomonadota</taxon>
        <taxon>Alphaproteobacteria</taxon>
        <taxon>Acetobacterales</taxon>
        <taxon>Acetobacteraceae</taxon>
        <taxon>Nguyenibacter</taxon>
    </lineage>
</organism>
<evidence type="ECO:0000313" key="2">
    <source>
        <dbReference type="Proteomes" id="UP000534870"/>
    </source>
</evidence>
<dbReference type="AlphaFoldDB" id="A0A7Y7M712"/>
<dbReference type="Proteomes" id="UP000534870">
    <property type="component" value="Unassembled WGS sequence"/>
</dbReference>
<dbReference type="RefSeq" id="WP_176639676.1">
    <property type="nucleotide sequence ID" value="NZ_JABXXP010000092.1"/>
</dbReference>
<name>A0A7Y7M712_9PROT</name>
<protein>
    <submittedName>
        <fullName evidence="1">Uncharacterized protein</fullName>
    </submittedName>
</protein>
<gene>
    <name evidence="1" type="ORF">HUK84_07175</name>
</gene>
<accession>A0A7Y7M712</accession>
<evidence type="ECO:0000313" key="1">
    <source>
        <dbReference type="EMBL" id="NVN10928.1"/>
    </source>
</evidence>
<dbReference type="EMBL" id="JABXXP010000092">
    <property type="protein sequence ID" value="NVN10928.1"/>
    <property type="molecule type" value="Genomic_DNA"/>
</dbReference>
<sequence length="54" mass="5458">MESDIAGEGAVFLELDISVAGGFVHFVVAGPGKVDAGLAIVAVETTLVSNELKN</sequence>
<reference evidence="1 2" key="1">
    <citation type="submission" date="2020-06" db="EMBL/GenBank/DDBJ databases">
        <title>Description of novel acetic acid bacteria.</title>
        <authorList>
            <person name="Sombolestani A."/>
        </authorList>
    </citation>
    <scope>NUCLEOTIDE SEQUENCE [LARGE SCALE GENOMIC DNA]</scope>
    <source>
        <strain evidence="1 2">LMG 31431</strain>
    </source>
</reference>
<comment type="caution">
    <text evidence="1">The sequence shown here is derived from an EMBL/GenBank/DDBJ whole genome shotgun (WGS) entry which is preliminary data.</text>
</comment>
<proteinExistence type="predicted"/>